<keyword evidence="4" id="KW-0732">Signal</keyword>
<dbReference type="SUPFAM" id="SSF81296">
    <property type="entry name" value="E set domains"/>
    <property type="match status" value="1"/>
</dbReference>
<dbReference type="Pfam" id="PF04349">
    <property type="entry name" value="MdoG"/>
    <property type="match status" value="1"/>
</dbReference>
<dbReference type="Proteomes" id="UP000602745">
    <property type="component" value="Unassembled WGS sequence"/>
</dbReference>
<dbReference type="PIRSF" id="PIRSF006281">
    <property type="entry name" value="MdoG"/>
    <property type="match status" value="1"/>
</dbReference>
<dbReference type="PANTHER" id="PTHR30504:SF2">
    <property type="entry name" value="GLUCANS BIOSYNTHESIS PROTEIN G"/>
    <property type="match status" value="1"/>
</dbReference>
<evidence type="ECO:0000259" key="6">
    <source>
        <dbReference type="Pfam" id="PF04349"/>
    </source>
</evidence>
<comment type="pathway">
    <text evidence="2">Glycan metabolism; osmoregulated periplasmic glucan (OPG) biosynthesis.</text>
</comment>
<protein>
    <submittedName>
        <fullName evidence="7">Glucans biosynthesis protein G</fullName>
    </submittedName>
</protein>
<dbReference type="GO" id="GO:0051274">
    <property type="term" value="P:beta-glucan biosynthetic process"/>
    <property type="evidence" value="ECO:0007669"/>
    <property type="project" value="TreeGrafter"/>
</dbReference>
<evidence type="ECO:0000313" key="8">
    <source>
        <dbReference type="Proteomes" id="UP000602745"/>
    </source>
</evidence>
<reference evidence="7" key="1">
    <citation type="journal article" date="2014" name="Int. J. Syst. Evol. Microbiol.">
        <title>Complete genome sequence of Corynebacterium casei LMG S-19264T (=DSM 44701T), isolated from a smear-ripened cheese.</title>
        <authorList>
            <consortium name="US DOE Joint Genome Institute (JGI-PGF)"/>
            <person name="Walter F."/>
            <person name="Albersmeier A."/>
            <person name="Kalinowski J."/>
            <person name="Ruckert C."/>
        </authorList>
    </citation>
    <scope>NUCLEOTIDE SEQUENCE</scope>
    <source>
        <strain evidence="7">CCM 7684</strain>
    </source>
</reference>
<proteinExistence type="inferred from homology"/>
<comment type="similarity">
    <text evidence="3">Belongs to the OpgD/OpgG family.</text>
</comment>
<evidence type="ECO:0000256" key="4">
    <source>
        <dbReference type="ARBA" id="ARBA00022729"/>
    </source>
</evidence>
<comment type="caution">
    <text evidence="7">The sequence shown here is derived from an EMBL/GenBank/DDBJ whole genome shotgun (WGS) entry which is preliminary data.</text>
</comment>
<dbReference type="SUPFAM" id="SSF74650">
    <property type="entry name" value="Galactose mutarotase-like"/>
    <property type="match status" value="1"/>
</dbReference>
<evidence type="ECO:0000256" key="1">
    <source>
        <dbReference type="ARBA" id="ARBA00004418"/>
    </source>
</evidence>
<dbReference type="Gene3D" id="2.70.98.10">
    <property type="match status" value="1"/>
</dbReference>
<dbReference type="InterPro" id="IPR014718">
    <property type="entry name" value="GH-type_carb-bd"/>
</dbReference>
<name>A0A8J2YGT1_9RHOB</name>
<dbReference type="InterPro" id="IPR007444">
    <property type="entry name" value="Glucan_biosyn_MdoG_C"/>
</dbReference>
<accession>A0A8J2YGT1</accession>
<dbReference type="InterPro" id="IPR014438">
    <property type="entry name" value="Glucan_biosyn_MdoG/MdoD"/>
</dbReference>
<evidence type="ECO:0000256" key="5">
    <source>
        <dbReference type="ARBA" id="ARBA00022764"/>
    </source>
</evidence>
<dbReference type="UniPathway" id="UPA00637"/>
<reference evidence="7" key="2">
    <citation type="submission" date="2020-09" db="EMBL/GenBank/DDBJ databases">
        <authorList>
            <person name="Sun Q."/>
            <person name="Sedlacek I."/>
        </authorList>
    </citation>
    <scope>NUCLEOTIDE SEQUENCE</scope>
    <source>
        <strain evidence="7">CCM 7684</strain>
    </source>
</reference>
<dbReference type="InterPro" id="IPR013783">
    <property type="entry name" value="Ig-like_fold"/>
</dbReference>
<dbReference type="GO" id="GO:0030246">
    <property type="term" value="F:carbohydrate binding"/>
    <property type="evidence" value="ECO:0007669"/>
    <property type="project" value="InterPro"/>
</dbReference>
<dbReference type="FunFam" id="2.70.98.10:FF:000001">
    <property type="entry name" value="Glucans biosynthesis protein G"/>
    <property type="match status" value="1"/>
</dbReference>
<dbReference type="PANTHER" id="PTHR30504">
    <property type="entry name" value="GLUCANS BIOSYNTHESIS PROTEIN"/>
    <property type="match status" value="1"/>
</dbReference>
<dbReference type="InterPro" id="IPR014756">
    <property type="entry name" value="Ig_E-set"/>
</dbReference>
<comment type="subcellular location">
    <subcellularLocation>
        <location evidence="1">Periplasm</location>
    </subcellularLocation>
</comment>
<dbReference type="InterPro" id="IPR011013">
    <property type="entry name" value="Gal_mutarotase_sf_dom"/>
</dbReference>
<evidence type="ECO:0000313" key="7">
    <source>
        <dbReference type="EMBL" id="GGE37645.1"/>
    </source>
</evidence>
<keyword evidence="8" id="KW-1185">Reference proteome</keyword>
<keyword evidence="5" id="KW-0574">Periplasm</keyword>
<gene>
    <name evidence="7" type="primary">opgG</name>
    <name evidence="7" type="ORF">GCM10007276_13840</name>
</gene>
<feature type="domain" description="Glucan biosynthesis periplasmic MdoG C-terminal" evidence="6">
    <location>
        <begin position="38"/>
        <end position="506"/>
    </location>
</feature>
<evidence type="ECO:0000256" key="2">
    <source>
        <dbReference type="ARBA" id="ARBA00005001"/>
    </source>
</evidence>
<dbReference type="Gene3D" id="2.60.40.10">
    <property type="entry name" value="Immunoglobulins"/>
    <property type="match status" value="1"/>
</dbReference>
<dbReference type="GO" id="GO:0030288">
    <property type="term" value="C:outer membrane-bounded periplasmic space"/>
    <property type="evidence" value="ECO:0007669"/>
    <property type="project" value="TreeGrafter"/>
</dbReference>
<dbReference type="EMBL" id="BMCP01000001">
    <property type="protein sequence ID" value="GGE37645.1"/>
    <property type="molecule type" value="Genomic_DNA"/>
</dbReference>
<sequence length="508" mass="57640">MRRRELLLAGISLPFLTSLSDVLGPQAAVAQDAEGTPFDASTVREMARGLAQKPFKPQEIKLPEGYAEMNYDLYRDIRFSPDKSLWRQDKLPFEVQFFHRGFLFRNRVDIYVVDEGKARHVDYSTDLFTFGKAARPDGGDLGFAGFRLHAPMNKPDYYDEVATFLGATYFRAVAKDQIYGLSARGLSIKTGSSEGEEFPLFTSFWLERPKPGTSSIVVHALLDSESAAAAFRFTIRPGEATVFDVELSLYPRVEITQAGIATLTSMFYFDAVDRNDIDDFRPGVHDSDGLAIWTGRGEQLWRPLSNPTNLQISVLSDVNPRGFGLMQRQRAFFDYNDLEARYEKRPSLWIEPIGDWGEGAVHLLEIPTNSEINDNIVAFWRPREPLRPKGEYRYTYRMHWSWDNPWKTGLATWRVSSSGRSLRSKSRVFVLEAIGDALKDLPPDAKVIGEVTASGGRIENIVTQPNPERGGWRLSFNLFNERDVVELRASLSDGTKSLSETWIYRWTA</sequence>
<dbReference type="RefSeq" id="WP_188408927.1">
    <property type="nucleotide sequence ID" value="NZ_BMCP01000001.1"/>
</dbReference>
<dbReference type="AlphaFoldDB" id="A0A8J2YGT1"/>
<evidence type="ECO:0000256" key="3">
    <source>
        <dbReference type="ARBA" id="ARBA00009284"/>
    </source>
</evidence>
<organism evidence="7 8">
    <name type="scientific">Agaricicola taiwanensis</name>
    <dbReference type="NCBI Taxonomy" id="591372"/>
    <lineage>
        <taxon>Bacteria</taxon>
        <taxon>Pseudomonadati</taxon>
        <taxon>Pseudomonadota</taxon>
        <taxon>Alphaproteobacteria</taxon>
        <taxon>Rhodobacterales</taxon>
        <taxon>Paracoccaceae</taxon>
        <taxon>Agaricicola</taxon>
    </lineage>
</organism>
<dbReference type="GO" id="GO:0003824">
    <property type="term" value="F:catalytic activity"/>
    <property type="evidence" value="ECO:0007669"/>
    <property type="project" value="InterPro"/>
</dbReference>